<dbReference type="RefSeq" id="XP_014658036.1">
    <property type="nucleotide sequence ID" value="XM_014802550.1"/>
</dbReference>
<dbReference type="GO" id="GO:1990456">
    <property type="term" value="P:mitochondrion-endoplasmic reticulum membrane tethering"/>
    <property type="evidence" value="ECO:0007669"/>
    <property type="project" value="TreeGrafter"/>
</dbReference>
<keyword evidence="4 9" id="KW-0256">Endoplasmic reticulum</keyword>
<dbReference type="GO" id="GO:0005789">
    <property type="term" value="C:endoplasmic reticulum membrane"/>
    <property type="evidence" value="ECO:0007669"/>
    <property type="project" value="UniProtKB-SubCell"/>
</dbReference>
<feature type="compositionally biased region" description="Polar residues" evidence="10">
    <location>
        <begin position="270"/>
        <end position="285"/>
    </location>
</feature>
<dbReference type="Pfam" id="PF26544">
    <property type="entry name" value="Mdm12"/>
    <property type="match status" value="1"/>
</dbReference>
<evidence type="ECO:0000313" key="13">
    <source>
        <dbReference type="Proteomes" id="UP000325008"/>
    </source>
</evidence>
<evidence type="ECO:0000259" key="11">
    <source>
        <dbReference type="PROSITE" id="PS51847"/>
    </source>
</evidence>
<keyword evidence="5" id="KW-0445">Lipid transport</keyword>
<keyword evidence="3 9" id="KW-1000">Mitochondrion outer membrane</keyword>
<dbReference type="GO" id="GO:0008289">
    <property type="term" value="F:lipid binding"/>
    <property type="evidence" value="ECO:0007669"/>
    <property type="project" value="UniProtKB-KW"/>
</dbReference>
<keyword evidence="7 9" id="KW-0496">Mitochondrion</keyword>
<comment type="subunit">
    <text evidence="9">Component of the ER-mitochondria encounter structure (ERMES) or MDM complex, composed of MMM1, MDM10, MDM12 and MDM34. A MMM1 homodimer associates with one molecule of MDM12 on each side in a pairwise head-to-tail manner, and the SMP-LTD domains of MMM1 and MDM12 generate a continuous hydrophobic tunnel for phospholipid trafficking.</text>
</comment>
<dbReference type="InterPro" id="IPR027532">
    <property type="entry name" value="Mdm12"/>
</dbReference>
<proteinExistence type="inferred from homology"/>
<keyword evidence="8 9" id="KW-0472">Membrane</keyword>
<evidence type="ECO:0000256" key="6">
    <source>
        <dbReference type="ARBA" id="ARBA00023121"/>
    </source>
</evidence>
<comment type="similarity">
    <text evidence="9">Belongs to the MDM12 family.</text>
</comment>
<dbReference type="EMBL" id="OOIQ01000003">
    <property type="protein sequence ID" value="SPO43969.1"/>
    <property type="molecule type" value="Genomic_DNA"/>
</dbReference>
<evidence type="ECO:0000256" key="1">
    <source>
        <dbReference type="ARBA" id="ARBA00004370"/>
    </source>
</evidence>
<dbReference type="PROSITE" id="PS51847">
    <property type="entry name" value="SMP"/>
    <property type="match status" value="1"/>
</dbReference>
<protein>
    <recommendedName>
        <fullName evidence="9">Mitochondrial distribution and morphology protein 12</fullName>
    </recommendedName>
    <alternativeName>
        <fullName evidence="9">Mitochondrial inheritance component MDM12</fullName>
    </alternativeName>
</protein>
<keyword evidence="6" id="KW-0446">Lipid-binding</keyword>
<comment type="caution">
    <text evidence="12">The sequence shown here is derived from an EMBL/GenBank/DDBJ whole genome shotgun (WGS) entry which is preliminary data.</text>
</comment>
<evidence type="ECO:0000256" key="7">
    <source>
        <dbReference type="ARBA" id="ARBA00023128"/>
    </source>
</evidence>
<comment type="function">
    <text evidence="9">Component of the ERMES/MDM complex, which serves as a molecular tether to connect the endoplasmic reticulum (ER) and mitochondria. Components of this complex are involved in the control of mitochondrial shape and protein biogenesis, and function in nonvesicular lipid trafficking between the ER and mitochondria. MDM12 is required for the interaction of the ER-resident membrane protein MMM1 and the outer mitochondrial membrane-resident beta-barrel protein MDM10. The MDM12-MMM1 subcomplex functions in the major beta-barrel assembly pathway that is responsible for biogenesis of all mitochondrial outer membrane beta-barrel proteins, and acts in a late step after the SAM complex. The MDM10-MDM12-MMM1 subcomplex further acts in the TOM40-specific pathway after the action of the MDM12-MMM1 complex. Essential for establishing and maintaining the structure of mitochondria and maintenance of mtDNA nucleoids.</text>
</comment>
<evidence type="ECO:0000256" key="4">
    <source>
        <dbReference type="ARBA" id="ARBA00022824"/>
    </source>
</evidence>
<dbReference type="PANTHER" id="PTHR28204">
    <property type="entry name" value="MITOCHONDRIAL DISTRIBUTION AND MORPHOLOGY PROTEIN 12"/>
    <property type="match status" value="1"/>
</dbReference>
<dbReference type="InterPro" id="IPR031468">
    <property type="entry name" value="SMP_LBD"/>
</dbReference>
<accession>A0A5C3FKM0</accession>
<evidence type="ECO:0000256" key="10">
    <source>
        <dbReference type="SAM" id="MobiDB-lite"/>
    </source>
</evidence>
<evidence type="ECO:0000256" key="8">
    <source>
        <dbReference type="ARBA" id="ARBA00023136"/>
    </source>
</evidence>
<evidence type="ECO:0000256" key="2">
    <source>
        <dbReference type="ARBA" id="ARBA00022448"/>
    </source>
</evidence>
<gene>
    <name evidence="9" type="primary">MDM12</name>
    <name evidence="12" type="ORF">PSANT_01654</name>
</gene>
<feature type="region of interest" description="Disordered" evidence="10">
    <location>
        <begin position="75"/>
        <end position="104"/>
    </location>
</feature>
<keyword evidence="2" id="KW-0813">Transport</keyword>
<organism evidence="12 13">
    <name type="scientific">Pseudozyma antarctica</name>
    <name type="common">Yeast</name>
    <name type="synonym">Candida antarctica</name>
    <dbReference type="NCBI Taxonomy" id="84753"/>
    <lineage>
        <taxon>Eukaryota</taxon>
        <taxon>Fungi</taxon>
        <taxon>Dikarya</taxon>
        <taxon>Basidiomycota</taxon>
        <taxon>Ustilaginomycotina</taxon>
        <taxon>Ustilaginomycetes</taxon>
        <taxon>Ustilaginales</taxon>
        <taxon>Ustilaginaceae</taxon>
        <taxon>Moesziomyces</taxon>
    </lineage>
</organism>
<comment type="subcellular location">
    <subcellularLocation>
        <location evidence="1">Membrane</location>
    </subcellularLocation>
    <subcellularLocation>
        <location evidence="9">Mitochondrion outer membrane</location>
        <topology evidence="9">Peripheral membrane protein</topology>
        <orientation evidence="9">Cytoplasmic side</orientation>
    </subcellularLocation>
    <subcellularLocation>
        <location evidence="9">Endoplasmic reticulum membrane</location>
        <topology evidence="9">Peripheral membrane protein</topology>
        <orientation evidence="9">Cytoplasmic side</orientation>
    </subcellularLocation>
    <text evidence="9">The ERMES/MDM complex localizes to a few discrete foci (around 10 per single cell), that represent mitochondria-endoplasmic reticulum junctions. These foci are often found next to mtDNA nucleoids.</text>
</comment>
<dbReference type="OrthoDB" id="3356905at2759"/>
<dbReference type="AlphaFoldDB" id="A0A5C3FKM0"/>
<evidence type="ECO:0000313" key="12">
    <source>
        <dbReference type="EMBL" id="SPO43969.1"/>
    </source>
</evidence>
<keyword evidence="13" id="KW-1185">Reference proteome</keyword>
<sequence>MSLELDWSLLDDELAVRFLDSINRALSASASKRPSFLGDIHFDGLRFGSDPPDVAIQSISDIWQDFVSIDEAPVRRRGASRHATPASNSTTLVESPHEASPSPVDIPIRTYTQFDDAAPPHRIHGPPSIVSASVVGSAPITPGAGFGASAYHQQWSAALASRGIRAAGLGGASSLPQTQVTSPVDSVPPSPGYFQHWQQTTGALGPLPPPPFSGINSRQTSFDASSLRGGPGPQSSVSQIGLKRDTNSLHPPASMLGNGMYVGAGGRPSMRSTPAASFRSLSGQHSPGDEGREALSAPSSSGLPSLQMRLSLDWATTSFRLRISTSLLINYPSAAFMSLPLTLSVTGFVMRAGVIVALEGEHQRAHVCLVEEEPLGEHDAMGGVEAKRPSAGLNILPHLTFESEVGEHEKHVLKNVGKVEKFVAEVIRKGLEDELVYPNYYTIDLPASRSKAASS</sequence>
<dbReference type="CDD" id="cd21672">
    <property type="entry name" value="SMP_Mdm12"/>
    <property type="match status" value="1"/>
</dbReference>
<feature type="domain" description="SMP-LTD" evidence="11">
    <location>
        <begin position="1"/>
        <end position="446"/>
    </location>
</feature>
<dbReference type="HAMAP" id="MF_03104">
    <property type="entry name" value="Mdm12"/>
    <property type="match status" value="1"/>
</dbReference>
<dbReference type="PANTHER" id="PTHR28204:SF1">
    <property type="entry name" value="MITOCHONDRIAL DISTRIBUTION AND MORPHOLOGY PROTEIN 12"/>
    <property type="match status" value="1"/>
</dbReference>
<dbReference type="GO" id="GO:0015914">
    <property type="term" value="P:phospholipid transport"/>
    <property type="evidence" value="ECO:0007669"/>
    <property type="project" value="TreeGrafter"/>
</dbReference>
<evidence type="ECO:0000256" key="9">
    <source>
        <dbReference type="HAMAP-Rule" id="MF_03104"/>
    </source>
</evidence>
<evidence type="ECO:0000256" key="3">
    <source>
        <dbReference type="ARBA" id="ARBA00022787"/>
    </source>
</evidence>
<feature type="compositionally biased region" description="Low complexity" evidence="10">
    <location>
        <begin position="294"/>
        <end position="303"/>
    </location>
</feature>
<reference evidence="12" key="1">
    <citation type="submission" date="2018-03" db="EMBL/GenBank/DDBJ databases">
        <authorList>
            <person name="Guldener U."/>
        </authorList>
    </citation>
    <scope>NUCLEOTIDE SEQUENCE [LARGE SCALE GENOMIC DNA]</scope>
    <source>
        <strain evidence="12">ATCC34888</strain>
    </source>
</reference>
<dbReference type="GO" id="GO:0032865">
    <property type="term" value="C:ERMES complex"/>
    <property type="evidence" value="ECO:0007669"/>
    <property type="project" value="UniProtKB-UniRule"/>
</dbReference>
<dbReference type="Proteomes" id="UP000325008">
    <property type="component" value="Unassembled WGS sequence"/>
</dbReference>
<evidence type="ECO:0000256" key="5">
    <source>
        <dbReference type="ARBA" id="ARBA00023055"/>
    </source>
</evidence>
<name>A0A5C3FKM0_PSEA2</name>
<dbReference type="GO" id="GO:0045040">
    <property type="term" value="P:protein insertion into mitochondrial outer membrane"/>
    <property type="evidence" value="ECO:0007669"/>
    <property type="project" value="UniProtKB-UniRule"/>
</dbReference>
<feature type="region of interest" description="Disordered" evidence="10">
    <location>
        <begin position="172"/>
        <end position="303"/>
    </location>
</feature>
<feature type="compositionally biased region" description="Polar residues" evidence="10">
    <location>
        <begin position="214"/>
        <end position="224"/>
    </location>
</feature>